<feature type="domain" description="DHFR" evidence="10">
    <location>
        <begin position="2"/>
        <end position="168"/>
    </location>
</feature>
<dbReference type="PIRSF" id="PIRSF000194">
    <property type="entry name" value="DHFR"/>
    <property type="match status" value="1"/>
</dbReference>
<dbReference type="GO" id="GO:0006730">
    <property type="term" value="P:one-carbon metabolic process"/>
    <property type="evidence" value="ECO:0007669"/>
    <property type="project" value="UniProtKB-KW"/>
</dbReference>
<keyword evidence="5 8" id="KW-0521">NADP</keyword>
<evidence type="ECO:0000256" key="7">
    <source>
        <dbReference type="ARBA" id="ARBA00025067"/>
    </source>
</evidence>
<proteinExistence type="inferred from homology"/>
<dbReference type="UniPathway" id="UPA00077">
    <property type="reaction ID" value="UER00158"/>
</dbReference>
<dbReference type="InterPro" id="IPR012259">
    <property type="entry name" value="DHFR"/>
</dbReference>
<dbReference type="Gene3D" id="3.40.430.10">
    <property type="entry name" value="Dihydrofolate Reductase, subunit A"/>
    <property type="match status" value="1"/>
</dbReference>
<dbReference type="SUPFAM" id="SSF53597">
    <property type="entry name" value="Dihydrofolate reductase-like"/>
    <property type="match status" value="1"/>
</dbReference>
<evidence type="ECO:0000256" key="6">
    <source>
        <dbReference type="ARBA" id="ARBA00023002"/>
    </source>
</evidence>
<evidence type="ECO:0000256" key="4">
    <source>
        <dbReference type="ARBA" id="ARBA00022563"/>
    </source>
</evidence>
<dbReference type="GO" id="GO:0046655">
    <property type="term" value="P:folic acid metabolic process"/>
    <property type="evidence" value="ECO:0007669"/>
    <property type="project" value="TreeGrafter"/>
</dbReference>
<dbReference type="Pfam" id="PF00186">
    <property type="entry name" value="DHFR_1"/>
    <property type="match status" value="1"/>
</dbReference>
<dbReference type="GO" id="GO:0046654">
    <property type="term" value="P:tetrahydrofolate biosynthetic process"/>
    <property type="evidence" value="ECO:0007669"/>
    <property type="project" value="UniProtKB-UniPathway"/>
</dbReference>
<evidence type="ECO:0000256" key="3">
    <source>
        <dbReference type="ARBA" id="ARBA00012856"/>
    </source>
</evidence>
<keyword evidence="12" id="KW-1185">Reference proteome</keyword>
<dbReference type="EC" id="1.5.1.3" evidence="3 8"/>
<dbReference type="PROSITE" id="PS51330">
    <property type="entry name" value="DHFR_2"/>
    <property type="match status" value="1"/>
</dbReference>
<evidence type="ECO:0000256" key="1">
    <source>
        <dbReference type="ARBA" id="ARBA00004903"/>
    </source>
</evidence>
<comment type="caution">
    <text evidence="11">The sequence shown here is derived from an EMBL/GenBank/DDBJ whole genome shotgun (WGS) entry which is preliminary data.</text>
</comment>
<dbReference type="InterPro" id="IPR017925">
    <property type="entry name" value="DHFR_CS"/>
</dbReference>
<name>A0A432WID6_9GAMM</name>
<dbReference type="PANTHER" id="PTHR48069">
    <property type="entry name" value="DIHYDROFOLATE REDUCTASE"/>
    <property type="match status" value="1"/>
</dbReference>
<dbReference type="InterPro" id="IPR001796">
    <property type="entry name" value="DHFR_dom"/>
</dbReference>
<evidence type="ECO:0000256" key="2">
    <source>
        <dbReference type="ARBA" id="ARBA00009539"/>
    </source>
</evidence>
<evidence type="ECO:0000313" key="11">
    <source>
        <dbReference type="EMBL" id="RUO33533.1"/>
    </source>
</evidence>
<evidence type="ECO:0000256" key="9">
    <source>
        <dbReference type="RuleBase" id="RU004474"/>
    </source>
</evidence>
<dbReference type="PRINTS" id="PR00070">
    <property type="entry name" value="DHFR"/>
</dbReference>
<evidence type="ECO:0000256" key="5">
    <source>
        <dbReference type="ARBA" id="ARBA00022857"/>
    </source>
</evidence>
<comment type="function">
    <text evidence="7 8">Key enzyme in folate metabolism. Catalyzes an essential reaction for de novo glycine and purine synthesis, and for DNA precursor synthesis.</text>
</comment>
<reference evidence="11 12" key="1">
    <citation type="journal article" date="2011" name="Front. Microbiol.">
        <title>Genomic signatures of strain selection and enhancement in Bacillus atrophaeus var. globigii, a historical biowarfare simulant.</title>
        <authorList>
            <person name="Gibbons H.S."/>
            <person name="Broomall S.M."/>
            <person name="McNew L.A."/>
            <person name="Daligault H."/>
            <person name="Chapman C."/>
            <person name="Bruce D."/>
            <person name="Karavis M."/>
            <person name="Krepps M."/>
            <person name="McGregor P.A."/>
            <person name="Hong C."/>
            <person name="Park K.H."/>
            <person name="Akmal A."/>
            <person name="Feldman A."/>
            <person name="Lin J.S."/>
            <person name="Chang W.E."/>
            <person name="Higgs B.W."/>
            <person name="Demirev P."/>
            <person name="Lindquist J."/>
            <person name="Liem A."/>
            <person name="Fochler E."/>
            <person name="Read T.D."/>
            <person name="Tapia R."/>
            <person name="Johnson S."/>
            <person name="Bishop-Lilly K.A."/>
            <person name="Detter C."/>
            <person name="Han C."/>
            <person name="Sozhamannan S."/>
            <person name="Rosenzweig C.N."/>
            <person name="Skowronski E.W."/>
        </authorList>
    </citation>
    <scope>NUCLEOTIDE SEQUENCE [LARGE SCALE GENOMIC DNA]</scope>
    <source>
        <strain evidence="11 12">GYP-17</strain>
    </source>
</reference>
<dbReference type="InterPro" id="IPR024072">
    <property type="entry name" value="DHFR-like_dom_sf"/>
</dbReference>
<dbReference type="EMBL" id="PIPM01000005">
    <property type="protein sequence ID" value="RUO33533.1"/>
    <property type="molecule type" value="Genomic_DNA"/>
</dbReference>
<dbReference type="GO" id="GO:0005829">
    <property type="term" value="C:cytosol"/>
    <property type="evidence" value="ECO:0007669"/>
    <property type="project" value="TreeGrafter"/>
</dbReference>
<dbReference type="FunFam" id="3.40.430.10:FF:000001">
    <property type="entry name" value="Dihydrofolate reductase"/>
    <property type="match status" value="1"/>
</dbReference>
<evidence type="ECO:0000256" key="8">
    <source>
        <dbReference type="PIRNR" id="PIRNR000194"/>
    </source>
</evidence>
<dbReference type="GO" id="GO:0046452">
    <property type="term" value="P:dihydrofolate metabolic process"/>
    <property type="evidence" value="ECO:0007669"/>
    <property type="project" value="TreeGrafter"/>
</dbReference>
<dbReference type="OrthoDB" id="9804315at2"/>
<dbReference type="AlphaFoldDB" id="A0A432WID6"/>
<gene>
    <name evidence="11" type="ORF">CWE11_06745</name>
</gene>
<dbReference type="GO" id="GO:0070401">
    <property type="term" value="F:NADP+ binding"/>
    <property type="evidence" value="ECO:0007669"/>
    <property type="project" value="UniProtKB-ARBA"/>
</dbReference>
<protein>
    <recommendedName>
        <fullName evidence="3 8">Dihydrofolate reductase</fullName>
        <ecNumber evidence="3 8">1.5.1.3</ecNumber>
    </recommendedName>
</protein>
<comment type="similarity">
    <text evidence="2 8 9">Belongs to the dihydrofolate reductase family.</text>
</comment>
<organism evidence="11 12">
    <name type="scientific">Aliidiomarina sanyensis</name>
    <dbReference type="NCBI Taxonomy" id="1249555"/>
    <lineage>
        <taxon>Bacteria</taxon>
        <taxon>Pseudomonadati</taxon>
        <taxon>Pseudomonadota</taxon>
        <taxon>Gammaproteobacteria</taxon>
        <taxon>Alteromonadales</taxon>
        <taxon>Idiomarinaceae</taxon>
        <taxon>Aliidiomarina</taxon>
    </lineage>
</organism>
<dbReference type="Proteomes" id="UP000288405">
    <property type="component" value="Unassembled WGS sequence"/>
</dbReference>
<dbReference type="GO" id="GO:0004146">
    <property type="term" value="F:dihydrofolate reductase activity"/>
    <property type="evidence" value="ECO:0007669"/>
    <property type="project" value="UniProtKB-EC"/>
</dbReference>
<dbReference type="CDD" id="cd00209">
    <property type="entry name" value="DHFR"/>
    <property type="match status" value="1"/>
</dbReference>
<dbReference type="PANTHER" id="PTHR48069:SF3">
    <property type="entry name" value="DIHYDROFOLATE REDUCTASE"/>
    <property type="match status" value="1"/>
</dbReference>
<evidence type="ECO:0000259" key="10">
    <source>
        <dbReference type="PROSITE" id="PS51330"/>
    </source>
</evidence>
<dbReference type="PROSITE" id="PS00075">
    <property type="entry name" value="DHFR_1"/>
    <property type="match status" value="1"/>
</dbReference>
<comment type="pathway">
    <text evidence="1 8">Cofactor biosynthesis; tetrahydrofolate biosynthesis; 5,6,7,8-tetrahydrofolate from 7,8-dihydrofolate: step 1/1.</text>
</comment>
<accession>A0A432WID6</accession>
<evidence type="ECO:0000313" key="12">
    <source>
        <dbReference type="Proteomes" id="UP000288405"/>
    </source>
</evidence>
<keyword evidence="6 8" id="KW-0560">Oxidoreductase</keyword>
<sequence>MQVALVAAMAQNRVIGYQGKMPWHLPAELQYFKAITMGKPIIMGRKTFESIGRPLPGRTNIVLTRNPHALPEGVLVADSVSNALEIARQHLDVQQPENDEVMIIGGGEIYAAFLPQATRLYLTHIDLTVDGDTWFPDWSEMQWEQTLLREHQADSQNPLSFRGYRYERKN</sequence>
<dbReference type="RefSeq" id="WP_126776843.1">
    <property type="nucleotide sequence ID" value="NZ_PIPM01000005.1"/>
</dbReference>
<keyword evidence="4 8" id="KW-0554">One-carbon metabolism</keyword>
<comment type="catalytic activity">
    <reaction evidence="8">
        <text>(6S)-5,6,7,8-tetrahydrofolate + NADP(+) = 7,8-dihydrofolate + NADPH + H(+)</text>
        <dbReference type="Rhea" id="RHEA:15009"/>
        <dbReference type="ChEBI" id="CHEBI:15378"/>
        <dbReference type="ChEBI" id="CHEBI:57451"/>
        <dbReference type="ChEBI" id="CHEBI:57453"/>
        <dbReference type="ChEBI" id="CHEBI:57783"/>
        <dbReference type="ChEBI" id="CHEBI:58349"/>
        <dbReference type="EC" id="1.5.1.3"/>
    </reaction>
</comment>
<dbReference type="NCBIfam" id="NF008037">
    <property type="entry name" value="PRK10769.1"/>
    <property type="match status" value="1"/>
</dbReference>